<dbReference type="EnsemblPlants" id="AET4Gv20077700.10">
    <property type="protein sequence ID" value="AET4Gv20077700.10"/>
    <property type="gene ID" value="AET4Gv20077700"/>
</dbReference>
<reference evidence="1" key="5">
    <citation type="journal article" date="2021" name="G3 (Bethesda)">
        <title>Aegilops tauschii genome assembly Aet v5.0 features greater sequence contiguity and improved annotation.</title>
        <authorList>
            <person name="Wang L."/>
            <person name="Zhu T."/>
            <person name="Rodriguez J.C."/>
            <person name="Deal K.R."/>
            <person name="Dubcovsky J."/>
            <person name="McGuire P.E."/>
            <person name="Lux T."/>
            <person name="Spannagl M."/>
            <person name="Mayer K.F.X."/>
            <person name="Baldrich P."/>
            <person name="Meyers B.C."/>
            <person name="Huo N."/>
            <person name="Gu Y.Q."/>
            <person name="Zhou H."/>
            <person name="Devos K.M."/>
            <person name="Bennetzen J.L."/>
            <person name="Unver T."/>
            <person name="Budak H."/>
            <person name="Gulick P.J."/>
            <person name="Galiba G."/>
            <person name="Kalapos B."/>
            <person name="Nelson D.R."/>
            <person name="Li P."/>
            <person name="You F.M."/>
            <person name="Luo M.C."/>
            <person name="Dvorak J."/>
        </authorList>
    </citation>
    <scope>NUCLEOTIDE SEQUENCE [LARGE SCALE GENOMIC DNA]</scope>
    <source>
        <strain evidence="1">cv. AL8/78</strain>
    </source>
</reference>
<reference evidence="2" key="1">
    <citation type="journal article" date="2014" name="Science">
        <title>Ancient hybridizations among the ancestral genomes of bread wheat.</title>
        <authorList>
            <consortium name="International Wheat Genome Sequencing Consortium,"/>
            <person name="Marcussen T."/>
            <person name="Sandve S.R."/>
            <person name="Heier L."/>
            <person name="Spannagl M."/>
            <person name="Pfeifer M."/>
            <person name="Jakobsen K.S."/>
            <person name="Wulff B.B."/>
            <person name="Steuernagel B."/>
            <person name="Mayer K.F."/>
            <person name="Olsen O.A."/>
        </authorList>
    </citation>
    <scope>NUCLEOTIDE SEQUENCE [LARGE SCALE GENOMIC DNA]</scope>
    <source>
        <strain evidence="2">cv. AL8/78</strain>
    </source>
</reference>
<reference evidence="1" key="4">
    <citation type="submission" date="2019-03" db="UniProtKB">
        <authorList>
            <consortium name="EnsemblPlants"/>
        </authorList>
    </citation>
    <scope>IDENTIFICATION</scope>
</reference>
<sequence>MISSSTSSPAHVPDVLRILRKMLSWRDTDARTKSVMAFCCLTRERRLIHARNVAFLEMKKR</sequence>
<dbReference type="AlphaFoldDB" id="A0A453H606"/>
<reference evidence="2" key="2">
    <citation type="journal article" date="2017" name="Nat. Plants">
        <title>The Aegilops tauschii genome reveals multiple impacts of transposons.</title>
        <authorList>
            <person name="Zhao G."/>
            <person name="Zou C."/>
            <person name="Li K."/>
            <person name="Wang K."/>
            <person name="Li T."/>
            <person name="Gao L."/>
            <person name="Zhang X."/>
            <person name="Wang H."/>
            <person name="Yang Z."/>
            <person name="Liu X."/>
            <person name="Jiang W."/>
            <person name="Mao L."/>
            <person name="Kong X."/>
            <person name="Jiao Y."/>
            <person name="Jia J."/>
        </authorList>
    </citation>
    <scope>NUCLEOTIDE SEQUENCE [LARGE SCALE GENOMIC DNA]</scope>
    <source>
        <strain evidence="2">cv. AL8/78</strain>
    </source>
</reference>
<proteinExistence type="predicted"/>
<accession>A0A453H606</accession>
<keyword evidence="2" id="KW-1185">Reference proteome</keyword>
<name>A0A453H606_AEGTS</name>
<reference evidence="1" key="3">
    <citation type="journal article" date="2017" name="Nature">
        <title>Genome sequence of the progenitor of the wheat D genome Aegilops tauschii.</title>
        <authorList>
            <person name="Luo M.C."/>
            <person name="Gu Y.Q."/>
            <person name="Puiu D."/>
            <person name="Wang H."/>
            <person name="Twardziok S.O."/>
            <person name="Deal K.R."/>
            <person name="Huo N."/>
            <person name="Zhu T."/>
            <person name="Wang L."/>
            <person name="Wang Y."/>
            <person name="McGuire P.E."/>
            <person name="Liu S."/>
            <person name="Long H."/>
            <person name="Ramasamy R.K."/>
            <person name="Rodriguez J.C."/>
            <person name="Van S.L."/>
            <person name="Yuan L."/>
            <person name="Wang Z."/>
            <person name="Xia Z."/>
            <person name="Xiao L."/>
            <person name="Anderson O.D."/>
            <person name="Ouyang S."/>
            <person name="Liang Y."/>
            <person name="Zimin A.V."/>
            <person name="Pertea G."/>
            <person name="Qi P."/>
            <person name="Bennetzen J.L."/>
            <person name="Dai X."/>
            <person name="Dawson M.W."/>
            <person name="Muller H.G."/>
            <person name="Kugler K."/>
            <person name="Rivarola-Duarte L."/>
            <person name="Spannagl M."/>
            <person name="Mayer K.F.X."/>
            <person name="Lu F.H."/>
            <person name="Bevan M.W."/>
            <person name="Leroy P."/>
            <person name="Li P."/>
            <person name="You F.M."/>
            <person name="Sun Q."/>
            <person name="Liu Z."/>
            <person name="Lyons E."/>
            <person name="Wicker T."/>
            <person name="Salzberg S.L."/>
            <person name="Devos K.M."/>
            <person name="Dvorak J."/>
        </authorList>
    </citation>
    <scope>NUCLEOTIDE SEQUENCE [LARGE SCALE GENOMIC DNA]</scope>
    <source>
        <strain evidence="1">cv. AL8/78</strain>
    </source>
</reference>
<evidence type="ECO:0000313" key="1">
    <source>
        <dbReference type="EnsemblPlants" id="AET4Gv20077700.10"/>
    </source>
</evidence>
<organism evidence="1 2">
    <name type="scientific">Aegilops tauschii subsp. strangulata</name>
    <name type="common">Goatgrass</name>
    <dbReference type="NCBI Taxonomy" id="200361"/>
    <lineage>
        <taxon>Eukaryota</taxon>
        <taxon>Viridiplantae</taxon>
        <taxon>Streptophyta</taxon>
        <taxon>Embryophyta</taxon>
        <taxon>Tracheophyta</taxon>
        <taxon>Spermatophyta</taxon>
        <taxon>Magnoliopsida</taxon>
        <taxon>Liliopsida</taxon>
        <taxon>Poales</taxon>
        <taxon>Poaceae</taxon>
        <taxon>BOP clade</taxon>
        <taxon>Pooideae</taxon>
        <taxon>Triticodae</taxon>
        <taxon>Triticeae</taxon>
        <taxon>Triticinae</taxon>
        <taxon>Aegilops</taxon>
    </lineage>
</organism>
<dbReference type="Gramene" id="AET4Gv20077700.10">
    <property type="protein sequence ID" value="AET4Gv20077700.10"/>
    <property type="gene ID" value="AET4Gv20077700"/>
</dbReference>
<evidence type="ECO:0000313" key="2">
    <source>
        <dbReference type="Proteomes" id="UP000015105"/>
    </source>
</evidence>
<protein>
    <submittedName>
        <fullName evidence="1">Uncharacterized protein</fullName>
    </submittedName>
</protein>
<dbReference type="Proteomes" id="UP000015105">
    <property type="component" value="Chromosome 4D"/>
</dbReference>